<name>A0A1G1VE33_9BACT</name>
<feature type="transmembrane region" description="Helical" evidence="1">
    <location>
        <begin position="314"/>
        <end position="333"/>
    </location>
</feature>
<feature type="domain" description="Glycosyltransferase RgtA/B/C/D-like" evidence="2">
    <location>
        <begin position="52"/>
        <end position="204"/>
    </location>
</feature>
<keyword evidence="1" id="KW-0472">Membrane</keyword>
<sequence length="465" mass="54152">MKNWHLLIIPLLVLQLLLLINLQFTAWPEMFSYAYLKNNGFLMYRDIIHPYPPLLSVSLAYIYKIFGYKIEVLQIITWVLILFSSTLVYFNSLKLTSKSKVALFATGLYVLLQPFLDGDMLWFDIAIVLPILSGVYFSFRWINKEGGVNYNLFLAGLSFGVASLIKQTAGIFALVFLLYLLFTKTNVKRVAVFVSGTALLWIVFLARIAQEKQLGEFWNWTIYSPLFQWKNFPGYVQMSPTNHQLAVLALLIVPVLVLLVLKRKILSDKKIQLSLFFLLAGLVAIYPRFSFFHFQPSLIFFVLLYGVLLQKLNLKLSIAVFSVFLLLSVPLIFRPVLTNDWKKEPRFYGKDEVKMARSIRESIGDSKNIFLLGLPSQYYVMTNTIPPKPWTDNFGWYLEIPGVQEDIISRWDNHKPDYILWRVPSNGNWFDHGTYQPKIIVNWMLNNYTWMKELTPGVWVWEKNK</sequence>
<gene>
    <name evidence="3" type="ORF">A3A77_04385</name>
</gene>
<feature type="transmembrane region" description="Helical" evidence="1">
    <location>
        <begin position="273"/>
        <end position="294"/>
    </location>
</feature>
<dbReference type="EMBL" id="MHCC01000013">
    <property type="protein sequence ID" value="OGY13597.1"/>
    <property type="molecule type" value="Genomic_DNA"/>
</dbReference>
<feature type="transmembrane region" description="Helical" evidence="1">
    <location>
        <begin position="243"/>
        <end position="261"/>
    </location>
</feature>
<feature type="transmembrane region" description="Helical" evidence="1">
    <location>
        <begin position="121"/>
        <end position="139"/>
    </location>
</feature>
<dbReference type="InterPro" id="IPR038731">
    <property type="entry name" value="RgtA/B/C-like"/>
</dbReference>
<evidence type="ECO:0000313" key="3">
    <source>
        <dbReference type="EMBL" id="OGY13597.1"/>
    </source>
</evidence>
<protein>
    <recommendedName>
        <fullName evidence="2">Glycosyltransferase RgtA/B/C/D-like domain-containing protein</fullName>
    </recommendedName>
</protein>
<proteinExistence type="predicted"/>
<feature type="transmembrane region" description="Helical" evidence="1">
    <location>
        <begin position="159"/>
        <end position="182"/>
    </location>
</feature>
<keyword evidence="1" id="KW-1133">Transmembrane helix</keyword>
<reference evidence="3 4" key="1">
    <citation type="journal article" date="2016" name="Nat. Commun.">
        <title>Thousands of microbial genomes shed light on interconnected biogeochemical processes in an aquifer system.</title>
        <authorList>
            <person name="Anantharaman K."/>
            <person name="Brown C.T."/>
            <person name="Hug L.A."/>
            <person name="Sharon I."/>
            <person name="Castelle C.J."/>
            <person name="Probst A.J."/>
            <person name="Thomas B.C."/>
            <person name="Singh A."/>
            <person name="Wilkins M.J."/>
            <person name="Karaoz U."/>
            <person name="Brodie E.L."/>
            <person name="Williams K.H."/>
            <person name="Hubbard S.S."/>
            <person name="Banfield J.F."/>
        </authorList>
    </citation>
    <scope>NUCLEOTIDE SEQUENCE [LARGE SCALE GENOMIC DNA]</scope>
</reference>
<keyword evidence="1" id="KW-0812">Transmembrane</keyword>
<dbReference type="Pfam" id="PF13231">
    <property type="entry name" value="PMT_2"/>
    <property type="match status" value="1"/>
</dbReference>
<comment type="caution">
    <text evidence="3">The sequence shown here is derived from an EMBL/GenBank/DDBJ whole genome shotgun (WGS) entry which is preliminary data.</text>
</comment>
<evidence type="ECO:0000313" key="4">
    <source>
        <dbReference type="Proteomes" id="UP000178659"/>
    </source>
</evidence>
<evidence type="ECO:0000256" key="1">
    <source>
        <dbReference type="SAM" id="Phobius"/>
    </source>
</evidence>
<feature type="transmembrane region" description="Helical" evidence="1">
    <location>
        <begin position="189"/>
        <end position="209"/>
    </location>
</feature>
<organism evidence="3 4">
    <name type="scientific">Candidatus Blackburnbacteria bacterium RIFCSPLOWO2_01_FULL_40_20</name>
    <dbReference type="NCBI Taxonomy" id="1797519"/>
    <lineage>
        <taxon>Bacteria</taxon>
        <taxon>Candidatus Blackburniibacteriota</taxon>
    </lineage>
</organism>
<feature type="transmembrane region" description="Helical" evidence="1">
    <location>
        <begin position="6"/>
        <end position="27"/>
    </location>
</feature>
<evidence type="ECO:0000259" key="2">
    <source>
        <dbReference type="Pfam" id="PF13231"/>
    </source>
</evidence>
<accession>A0A1G1VE33</accession>
<dbReference type="AlphaFoldDB" id="A0A1G1VE33"/>
<feature type="transmembrane region" description="Helical" evidence="1">
    <location>
        <begin position="72"/>
        <end position="90"/>
    </location>
</feature>
<dbReference type="Proteomes" id="UP000178659">
    <property type="component" value="Unassembled WGS sequence"/>
</dbReference>